<dbReference type="GO" id="GO:0006207">
    <property type="term" value="P:'de novo' pyrimidine nucleobase biosynthetic process"/>
    <property type="evidence" value="ECO:0007669"/>
    <property type="project" value="InterPro"/>
</dbReference>
<evidence type="ECO:0000313" key="14">
    <source>
        <dbReference type="Proteomes" id="UP000708148"/>
    </source>
</evidence>
<evidence type="ECO:0000256" key="3">
    <source>
        <dbReference type="ARBA" id="ARBA00011233"/>
    </source>
</evidence>
<evidence type="ECO:0000256" key="8">
    <source>
        <dbReference type="ARBA" id="ARBA00048859"/>
    </source>
</evidence>
<evidence type="ECO:0000256" key="4">
    <source>
        <dbReference type="ARBA" id="ARBA00013008"/>
    </source>
</evidence>
<dbReference type="EMBL" id="CAJHUC010002510">
    <property type="protein sequence ID" value="CAD7703915.1"/>
    <property type="molecule type" value="Genomic_DNA"/>
</dbReference>
<dbReference type="InterPro" id="IPR006132">
    <property type="entry name" value="Asp/Orn_carbamoyltranf_P-bd"/>
</dbReference>
<dbReference type="Pfam" id="PF00185">
    <property type="entry name" value="OTCace"/>
    <property type="match status" value="1"/>
</dbReference>
<feature type="domain" description="Aspartate/ornithine carbamoyltransferase carbamoyl-P binding" evidence="12">
    <location>
        <begin position="178"/>
        <end position="320"/>
    </location>
</feature>
<evidence type="ECO:0000259" key="12">
    <source>
        <dbReference type="Pfam" id="PF02729"/>
    </source>
</evidence>
<dbReference type="InterPro" id="IPR006130">
    <property type="entry name" value="Asp/Orn_carbamoylTrfase"/>
</dbReference>
<sequence>MGERGGGVGVCWGWTHLAGCMWAPPVVARKDRKRAEFTSDGVGGIGGVKAVSHQRRQGRSTSDAGDGDRSARGLVGAHFSTGARRGLAEEAEAGGPSWVVGAGLERRSSVEERGDWREIAGMALAHGGAAACAPGGWRRDREGRGGCGQGRCTAGGVKAGGRSTAAAAHPPWHTLPLKHVIESQQFQPDSLDAIFGVARQMEAVARGSPESRMLAGYNMATLFYEPSTRTRLSFESAMTRLGGAVLTTESAGEYSSAAKGETLEDTIRTIEGYADLIVLRHFQAGSAKKAASAAAVPIINAGDGPGQHPTQALLDVYTIQRELGRLRDFKIGMVGDLSNGRTVRSLAFILAMYSGVKMYFVSPEIVKMKDDIKAHLTEEEVTWEEVDDLREVAHEVDVLYQTRIQKERFQDRPDDYELAKGKYIIDGALMKELQPHAVVMHPLPRVDEITTEVDADPRAAYFRQARNGLYIRMALLKLCLLGH</sequence>
<accession>A0A8S1JDK8</accession>
<evidence type="ECO:0000256" key="5">
    <source>
        <dbReference type="ARBA" id="ARBA00022679"/>
    </source>
</evidence>
<dbReference type="FunFam" id="3.40.50.1370:FF:000002">
    <property type="entry name" value="Aspartate carbamoyltransferase 2"/>
    <property type="match status" value="1"/>
</dbReference>
<dbReference type="AlphaFoldDB" id="A0A8S1JDK8"/>
<dbReference type="PRINTS" id="PR00100">
    <property type="entry name" value="AOTCASE"/>
</dbReference>
<dbReference type="PRINTS" id="PR00101">
    <property type="entry name" value="ATCASE"/>
</dbReference>
<evidence type="ECO:0000256" key="9">
    <source>
        <dbReference type="RuleBase" id="RU003634"/>
    </source>
</evidence>
<dbReference type="SUPFAM" id="SSF53671">
    <property type="entry name" value="Aspartate/ornithine carbamoyltransferase"/>
    <property type="match status" value="1"/>
</dbReference>
<keyword evidence="5 9" id="KW-0808">Transferase</keyword>
<evidence type="ECO:0000256" key="6">
    <source>
        <dbReference type="ARBA" id="ARBA00022975"/>
    </source>
</evidence>
<evidence type="ECO:0000256" key="1">
    <source>
        <dbReference type="ARBA" id="ARBA00004852"/>
    </source>
</evidence>
<dbReference type="PROSITE" id="PS00097">
    <property type="entry name" value="CARBAMOYLTRANSFERASE"/>
    <property type="match status" value="1"/>
</dbReference>
<dbReference type="OrthoDB" id="1924069at2759"/>
<evidence type="ECO:0000259" key="11">
    <source>
        <dbReference type="Pfam" id="PF00185"/>
    </source>
</evidence>
<dbReference type="Pfam" id="PF02729">
    <property type="entry name" value="OTCace_N"/>
    <property type="match status" value="1"/>
</dbReference>
<dbReference type="GO" id="GO:0006221">
    <property type="term" value="P:pyrimidine nucleotide biosynthetic process"/>
    <property type="evidence" value="ECO:0007669"/>
    <property type="project" value="UniProtKB-KW"/>
</dbReference>
<feature type="domain" description="Aspartate/ornithine carbamoyltransferase Asp/Orn-binding" evidence="11">
    <location>
        <begin position="328"/>
        <end position="478"/>
    </location>
</feature>
<dbReference type="GO" id="GO:0006520">
    <property type="term" value="P:amino acid metabolic process"/>
    <property type="evidence" value="ECO:0007669"/>
    <property type="project" value="InterPro"/>
</dbReference>
<name>A0A8S1JDK8_9CHLO</name>
<dbReference type="Proteomes" id="UP000708148">
    <property type="component" value="Unassembled WGS sequence"/>
</dbReference>
<evidence type="ECO:0000256" key="2">
    <source>
        <dbReference type="ARBA" id="ARBA00008896"/>
    </source>
</evidence>
<dbReference type="EC" id="2.1.3.2" evidence="4"/>
<keyword evidence="6" id="KW-0665">Pyrimidine biosynthesis</keyword>
<dbReference type="PANTHER" id="PTHR45753">
    <property type="entry name" value="ORNITHINE CARBAMOYLTRANSFERASE, MITOCHONDRIAL"/>
    <property type="match status" value="1"/>
</dbReference>
<gene>
    <name evidence="13" type="ORF">OSTQU699_LOCUS9272</name>
</gene>
<dbReference type="NCBIfam" id="NF002032">
    <property type="entry name" value="PRK00856.1"/>
    <property type="match status" value="1"/>
</dbReference>
<evidence type="ECO:0000256" key="7">
    <source>
        <dbReference type="ARBA" id="ARBA00043884"/>
    </source>
</evidence>
<evidence type="ECO:0000256" key="10">
    <source>
        <dbReference type="SAM" id="MobiDB-lite"/>
    </source>
</evidence>
<reference evidence="13" key="1">
    <citation type="submission" date="2020-12" db="EMBL/GenBank/DDBJ databases">
        <authorList>
            <person name="Iha C."/>
        </authorList>
    </citation>
    <scope>NUCLEOTIDE SEQUENCE</scope>
</reference>
<dbReference type="Gene3D" id="3.40.50.1370">
    <property type="entry name" value="Aspartate/ornithine carbamoyltransferase"/>
    <property type="match status" value="2"/>
</dbReference>
<comment type="pathway">
    <text evidence="1">Pyrimidine metabolism; UMP biosynthesis via de novo pathway; (S)-dihydroorotate from bicarbonate: step 2/3.</text>
</comment>
<dbReference type="HAMAP" id="MF_00001">
    <property type="entry name" value="Asp_carb_tr"/>
    <property type="match status" value="1"/>
</dbReference>
<keyword evidence="14" id="KW-1185">Reference proteome</keyword>
<dbReference type="InterPro" id="IPR006131">
    <property type="entry name" value="Asp_carbamoyltransf_Asp/Orn-bd"/>
</dbReference>
<dbReference type="GO" id="GO:0016597">
    <property type="term" value="F:amino acid binding"/>
    <property type="evidence" value="ECO:0007669"/>
    <property type="project" value="InterPro"/>
</dbReference>
<evidence type="ECO:0000313" key="13">
    <source>
        <dbReference type="EMBL" id="CAD7703915.1"/>
    </source>
</evidence>
<dbReference type="FunFam" id="3.40.50.1370:FF:000001">
    <property type="entry name" value="Aspartate carbamoyltransferase"/>
    <property type="match status" value="1"/>
</dbReference>
<dbReference type="InterPro" id="IPR002082">
    <property type="entry name" value="Asp_carbamoyltransf"/>
</dbReference>
<feature type="region of interest" description="Disordered" evidence="10">
    <location>
        <begin position="41"/>
        <end position="73"/>
    </location>
</feature>
<comment type="function">
    <text evidence="7">Catalyzes the condensation of carbamoyl phosphate and aspartate to form carbamoyl aspartate and inorganic phosphate, the committed step in the de novo pyrimidine nucleotide biosynthesis pathway.</text>
</comment>
<protein>
    <recommendedName>
        <fullName evidence="4">aspartate carbamoyltransferase</fullName>
        <ecNumber evidence="4">2.1.3.2</ecNumber>
    </recommendedName>
</protein>
<proteinExistence type="inferred from homology"/>
<dbReference type="GO" id="GO:0004070">
    <property type="term" value="F:aspartate carbamoyltransferase activity"/>
    <property type="evidence" value="ECO:0007669"/>
    <property type="project" value="UniProtKB-EC"/>
</dbReference>
<comment type="subunit">
    <text evidence="3">Homotrimer.</text>
</comment>
<dbReference type="PANTHER" id="PTHR45753:SF6">
    <property type="entry name" value="ASPARTATE CARBAMOYLTRANSFERASE"/>
    <property type="match status" value="1"/>
</dbReference>
<dbReference type="NCBIfam" id="TIGR00670">
    <property type="entry name" value="asp_carb_tr"/>
    <property type="match status" value="1"/>
</dbReference>
<comment type="similarity">
    <text evidence="2">Belongs to the aspartate/ornithine carbamoyltransferase superfamily. ATCase family.</text>
</comment>
<comment type="catalytic activity">
    <reaction evidence="8">
        <text>carbamoyl phosphate + L-aspartate = N-carbamoyl-L-aspartate + phosphate + H(+)</text>
        <dbReference type="Rhea" id="RHEA:20013"/>
        <dbReference type="ChEBI" id="CHEBI:15378"/>
        <dbReference type="ChEBI" id="CHEBI:29991"/>
        <dbReference type="ChEBI" id="CHEBI:32814"/>
        <dbReference type="ChEBI" id="CHEBI:43474"/>
        <dbReference type="ChEBI" id="CHEBI:58228"/>
        <dbReference type="EC" id="2.1.3.2"/>
    </reaction>
</comment>
<organism evidence="13 14">
    <name type="scientific">Ostreobium quekettii</name>
    <dbReference type="NCBI Taxonomy" id="121088"/>
    <lineage>
        <taxon>Eukaryota</taxon>
        <taxon>Viridiplantae</taxon>
        <taxon>Chlorophyta</taxon>
        <taxon>core chlorophytes</taxon>
        <taxon>Ulvophyceae</taxon>
        <taxon>TCBD clade</taxon>
        <taxon>Bryopsidales</taxon>
        <taxon>Ostreobineae</taxon>
        <taxon>Ostreobiaceae</taxon>
        <taxon>Ostreobium</taxon>
    </lineage>
</organism>
<comment type="caution">
    <text evidence="13">The sequence shown here is derived from an EMBL/GenBank/DDBJ whole genome shotgun (WGS) entry which is preliminary data.</text>
</comment>
<dbReference type="InterPro" id="IPR036901">
    <property type="entry name" value="Asp/Orn_carbamoylTrfase_sf"/>
</dbReference>